<proteinExistence type="inferred from homology"/>
<evidence type="ECO:0000256" key="7">
    <source>
        <dbReference type="ARBA" id="ARBA00023136"/>
    </source>
</evidence>
<feature type="transmembrane region" description="Helical" evidence="8">
    <location>
        <begin position="51"/>
        <end position="72"/>
    </location>
</feature>
<evidence type="ECO:0000256" key="3">
    <source>
        <dbReference type="ARBA" id="ARBA00022448"/>
    </source>
</evidence>
<organism evidence="9 10">
    <name type="scientific">Mycena sanguinolenta</name>
    <dbReference type="NCBI Taxonomy" id="230812"/>
    <lineage>
        <taxon>Eukaryota</taxon>
        <taxon>Fungi</taxon>
        <taxon>Dikarya</taxon>
        <taxon>Basidiomycota</taxon>
        <taxon>Agaricomycotina</taxon>
        <taxon>Agaricomycetes</taxon>
        <taxon>Agaricomycetidae</taxon>
        <taxon>Agaricales</taxon>
        <taxon>Marasmiineae</taxon>
        <taxon>Mycenaceae</taxon>
        <taxon>Mycena</taxon>
    </lineage>
</organism>
<evidence type="ECO:0000256" key="5">
    <source>
        <dbReference type="ARBA" id="ARBA00022692"/>
    </source>
</evidence>
<dbReference type="GO" id="GO:0000319">
    <property type="term" value="F:sulfite transmembrane transporter activity"/>
    <property type="evidence" value="ECO:0007669"/>
    <property type="project" value="TreeGrafter"/>
</dbReference>
<feature type="transmembrane region" description="Helical" evidence="8">
    <location>
        <begin position="337"/>
        <end position="355"/>
    </location>
</feature>
<feature type="transmembrane region" description="Helical" evidence="8">
    <location>
        <begin position="20"/>
        <end position="39"/>
    </location>
</feature>
<sequence>MAYPLSNRKSLKSCIRHFTWSWHTVVMGTSGVAALISRFHFGQDSEAVKILTLSFFFLNLCFFVAICGATIARYWLFPELWDPVLQHPTQSLFISTFPMAAATLINTALAINQKYAFSGLRFLYALWAFWWLDCAISLVAAVGMLMVMITKQQHSLAQASSLWLFPALPLVVASSTGGLLGDALAHHPTHAAITTAASLIILIIGLSLAGMFATVYLMRLVVYGLDGGIVLSSFLILGPLGHGGFSFLVNGQNVARIPLPAYLSPIAIRTATFCAAWVLWSISLFWIFIALFSVRSVLREQTIPFSIAHWGTIFPTALVALLTGGAGGGPRKPYPDLPWCHIFYSGFLAVVLHLYQNDSCSLEYDDILLSLRLAARRENTCGI</sequence>
<dbReference type="OrthoDB" id="1099at2759"/>
<evidence type="ECO:0000256" key="6">
    <source>
        <dbReference type="ARBA" id="ARBA00022989"/>
    </source>
</evidence>
<keyword evidence="10" id="KW-1185">Reference proteome</keyword>
<dbReference type="GO" id="GO:0005886">
    <property type="term" value="C:plasma membrane"/>
    <property type="evidence" value="ECO:0007669"/>
    <property type="project" value="UniProtKB-SubCell"/>
</dbReference>
<evidence type="ECO:0000256" key="4">
    <source>
        <dbReference type="ARBA" id="ARBA00022475"/>
    </source>
</evidence>
<feature type="transmembrane region" description="Helical" evidence="8">
    <location>
        <begin position="229"/>
        <end position="249"/>
    </location>
</feature>
<keyword evidence="4" id="KW-1003">Cell membrane</keyword>
<accession>A0A8H7CX25</accession>
<dbReference type="Pfam" id="PF03595">
    <property type="entry name" value="SLAC1"/>
    <property type="match status" value="1"/>
</dbReference>
<dbReference type="EMBL" id="JACAZH010000013">
    <property type="protein sequence ID" value="KAF7351342.1"/>
    <property type="molecule type" value="Genomic_DNA"/>
</dbReference>
<dbReference type="InterPro" id="IPR051629">
    <property type="entry name" value="Sulfite_efflux_TDT"/>
</dbReference>
<dbReference type="PANTHER" id="PTHR31686:SF1">
    <property type="entry name" value="SULFITE EFFLUX PUMP SSU1"/>
    <property type="match status" value="1"/>
</dbReference>
<feature type="transmembrane region" description="Helical" evidence="8">
    <location>
        <begin position="307"/>
        <end position="325"/>
    </location>
</feature>
<keyword evidence="5 8" id="KW-0812">Transmembrane</keyword>
<dbReference type="InterPro" id="IPR004695">
    <property type="entry name" value="SLAC1/Mae1/Ssu1/TehA"/>
</dbReference>
<protein>
    <submittedName>
        <fullName evidence="9">Sulfite efflux pump SSU1</fullName>
    </submittedName>
</protein>
<dbReference type="Gene3D" id="1.50.10.150">
    <property type="entry name" value="Voltage-dependent anion channel"/>
    <property type="match status" value="1"/>
</dbReference>
<dbReference type="Proteomes" id="UP000623467">
    <property type="component" value="Unassembled WGS sequence"/>
</dbReference>
<evidence type="ECO:0000313" key="9">
    <source>
        <dbReference type="EMBL" id="KAF7351342.1"/>
    </source>
</evidence>
<dbReference type="PANTHER" id="PTHR31686">
    <property type="match status" value="1"/>
</dbReference>
<feature type="transmembrane region" description="Helical" evidence="8">
    <location>
        <begin position="161"/>
        <end position="180"/>
    </location>
</feature>
<feature type="transmembrane region" description="Helical" evidence="8">
    <location>
        <begin position="123"/>
        <end position="149"/>
    </location>
</feature>
<reference evidence="9" key="1">
    <citation type="submission" date="2020-05" db="EMBL/GenBank/DDBJ databases">
        <title>Mycena genomes resolve the evolution of fungal bioluminescence.</title>
        <authorList>
            <person name="Tsai I.J."/>
        </authorList>
    </citation>
    <scope>NUCLEOTIDE SEQUENCE</scope>
    <source>
        <strain evidence="9">160909Yilan</strain>
    </source>
</reference>
<evidence type="ECO:0000256" key="8">
    <source>
        <dbReference type="SAM" id="Phobius"/>
    </source>
</evidence>
<comment type="similarity">
    <text evidence="2">Belongs to the tellurite-resistance/dicarboxylate transporter (TDT) family.</text>
</comment>
<dbReference type="AlphaFoldDB" id="A0A8H7CX25"/>
<keyword evidence="6 8" id="KW-1133">Transmembrane helix</keyword>
<evidence type="ECO:0000313" key="10">
    <source>
        <dbReference type="Proteomes" id="UP000623467"/>
    </source>
</evidence>
<comment type="caution">
    <text evidence="9">The sequence shown here is derived from an EMBL/GenBank/DDBJ whole genome shotgun (WGS) entry which is preliminary data.</text>
</comment>
<evidence type="ECO:0000256" key="2">
    <source>
        <dbReference type="ARBA" id="ARBA00008566"/>
    </source>
</evidence>
<feature type="transmembrane region" description="Helical" evidence="8">
    <location>
        <begin position="270"/>
        <end position="295"/>
    </location>
</feature>
<keyword evidence="3" id="KW-0813">Transport</keyword>
<comment type="subcellular location">
    <subcellularLocation>
        <location evidence="1">Cell membrane</location>
        <topology evidence="1">Multi-pass membrane protein</topology>
    </subcellularLocation>
</comment>
<name>A0A8H7CX25_9AGAR</name>
<gene>
    <name evidence="9" type="ORF">MSAN_01565700</name>
</gene>
<keyword evidence="7 8" id="KW-0472">Membrane</keyword>
<evidence type="ECO:0000256" key="1">
    <source>
        <dbReference type="ARBA" id="ARBA00004651"/>
    </source>
</evidence>
<feature type="transmembrane region" description="Helical" evidence="8">
    <location>
        <begin position="192"/>
        <end position="217"/>
    </location>
</feature>
<dbReference type="InterPro" id="IPR038665">
    <property type="entry name" value="Voltage-dep_anion_channel_sf"/>
</dbReference>